<dbReference type="Pfam" id="PF15868">
    <property type="entry name" value="MBF2"/>
    <property type="match status" value="1"/>
</dbReference>
<dbReference type="InParanoid" id="E2B2I2"/>
<evidence type="ECO:0000313" key="2">
    <source>
        <dbReference type="EMBL" id="EFN90097.1"/>
    </source>
</evidence>
<accession>E2B2I2</accession>
<proteinExistence type="predicted"/>
<dbReference type="KEGG" id="hst:105185332"/>
<reference evidence="2 3" key="1">
    <citation type="journal article" date="2010" name="Science">
        <title>Genomic comparison of the ants Camponotus floridanus and Harpegnathos saltator.</title>
        <authorList>
            <person name="Bonasio R."/>
            <person name="Zhang G."/>
            <person name="Ye C."/>
            <person name="Mutti N.S."/>
            <person name="Fang X."/>
            <person name="Qin N."/>
            <person name="Donahue G."/>
            <person name="Yang P."/>
            <person name="Li Q."/>
            <person name="Li C."/>
            <person name="Zhang P."/>
            <person name="Huang Z."/>
            <person name="Berger S.L."/>
            <person name="Reinberg D."/>
            <person name="Wang J."/>
            <person name="Liebig J."/>
        </authorList>
    </citation>
    <scope>NUCLEOTIDE SEQUENCE [LARGE SCALE GENOMIC DNA]</scope>
    <source>
        <strain evidence="2 3">R22 G/1</strain>
    </source>
</reference>
<feature type="transmembrane region" description="Helical" evidence="1">
    <location>
        <begin position="20"/>
        <end position="38"/>
    </location>
</feature>
<keyword evidence="3" id="KW-1185">Reference proteome</keyword>
<evidence type="ECO:0000256" key="1">
    <source>
        <dbReference type="SAM" id="Phobius"/>
    </source>
</evidence>
<organism evidence="3">
    <name type="scientific">Harpegnathos saltator</name>
    <name type="common">Jerdon's jumping ant</name>
    <dbReference type="NCBI Taxonomy" id="610380"/>
    <lineage>
        <taxon>Eukaryota</taxon>
        <taxon>Metazoa</taxon>
        <taxon>Ecdysozoa</taxon>
        <taxon>Arthropoda</taxon>
        <taxon>Hexapoda</taxon>
        <taxon>Insecta</taxon>
        <taxon>Pterygota</taxon>
        <taxon>Neoptera</taxon>
        <taxon>Endopterygota</taxon>
        <taxon>Hymenoptera</taxon>
        <taxon>Apocrita</taxon>
        <taxon>Aculeata</taxon>
        <taxon>Formicoidea</taxon>
        <taxon>Formicidae</taxon>
        <taxon>Ponerinae</taxon>
        <taxon>Ponerini</taxon>
        <taxon>Harpegnathos</taxon>
    </lineage>
</organism>
<dbReference type="STRING" id="610380.E2B2I2"/>
<dbReference type="InterPro" id="IPR031734">
    <property type="entry name" value="MBF2"/>
</dbReference>
<evidence type="ECO:0000313" key="3">
    <source>
        <dbReference type="Proteomes" id="UP000008237"/>
    </source>
</evidence>
<gene>
    <name evidence="2" type="ORF">EAI_16091</name>
</gene>
<keyword evidence="1" id="KW-1133">Transmembrane helix</keyword>
<dbReference type="Proteomes" id="UP000008237">
    <property type="component" value="Unassembled WGS sequence"/>
</dbReference>
<name>E2B2I2_HARSA</name>
<dbReference type="AlphaFoldDB" id="E2B2I2"/>
<protein>
    <submittedName>
        <fullName evidence="2">Uncharacterized protein</fullName>
    </submittedName>
</protein>
<dbReference type="PhylomeDB" id="E2B2I2"/>
<keyword evidence="1" id="KW-0812">Transmembrane</keyword>
<sequence>MKFPLTNESTTNQESKVRSLFVAILCLFIAVCILNERLQTNYANDFERGERQPGDHLVNNSTISNPKIPWKEMKATIYVTCPPNEIITYVKISSLNSKKIIFLPSSDGVGMSALTVLVIGKMNEGL</sequence>
<keyword evidence="1" id="KW-0472">Membrane</keyword>
<dbReference type="EMBL" id="GL445145">
    <property type="protein sequence ID" value="EFN90097.1"/>
    <property type="molecule type" value="Genomic_DNA"/>
</dbReference>
<dbReference type="OrthoDB" id="7617138at2759"/>